<dbReference type="SUPFAM" id="SSF46966">
    <property type="entry name" value="Spectrin repeat"/>
    <property type="match status" value="1"/>
</dbReference>
<gene>
    <name evidence="1" type="ORF">FGIG_09265</name>
</gene>
<keyword evidence="2" id="KW-1185">Reference proteome</keyword>
<dbReference type="EMBL" id="SUNJ01006917">
    <property type="protein sequence ID" value="TPP62375.1"/>
    <property type="molecule type" value="Genomic_DNA"/>
</dbReference>
<sequence length="109" mass="12667">MCTLSGHTAELVCVCVFVYGQNCAKSEERTNLLRQRVQLHEFFNEVDDLGQQLAQKYPILDEEVKTRLEMLHNHWDDLLAMVRGLVQFVADESRGKLDQVLSRSIIRIY</sequence>
<organism evidence="1 2">
    <name type="scientific">Fasciola gigantica</name>
    <name type="common">Giant liver fluke</name>
    <dbReference type="NCBI Taxonomy" id="46835"/>
    <lineage>
        <taxon>Eukaryota</taxon>
        <taxon>Metazoa</taxon>
        <taxon>Spiralia</taxon>
        <taxon>Lophotrochozoa</taxon>
        <taxon>Platyhelminthes</taxon>
        <taxon>Trematoda</taxon>
        <taxon>Digenea</taxon>
        <taxon>Plagiorchiida</taxon>
        <taxon>Echinostomata</taxon>
        <taxon>Echinostomatoidea</taxon>
        <taxon>Fasciolidae</taxon>
        <taxon>Fasciola</taxon>
    </lineage>
</organism>
<name>A0A504YP22_FASGI</name>
<protein>
    <submittedName>
        <fullName evidence="1">Uncharacterized protein</fullName>
    </submittedName>
</protein>
<comment type="caution">
    <text evidence="1">The sequence shown here is derived from an EMBL/GenBank/DDBJ whole genome shotgun (WGS) entry which is preliminary data.</text>
</comment>
<evidence type="ECO:0000313" key="1">
    <source>
        <dbReference type="EMBL" id="TPP62375.1"/>
    </source>
</evidence>
<dbReference type="AlphaFoldDB" id="A0A504YP22"/>
<accession>A0A504YP22</accession>
<reference evidence="1 2" key="1">
    <citation type="submission" date="2019-04" db="EMBL/GenBank/DDBJ databases">
        <title>Annotation for the trematode Fasciola gigantica.</title>
        <authorList>
            <person name="Choi Y.-J."/>
        </authorList>
    </citation>
    <scope>NUCLEOTIDE SEQUENCE [LARGE SCALE GENOMIC DNA]</scope>
    <source>
        <strain evidence="1">Uganda_cow_1</strain>
    </source>
</reference>
<dbReference type="Proteomes" id="UP000316759">
    <property type="component" value="Unassembled WGS sequence"/>
</dbReference>
<proteinExistence type="predicted"/>
<dbReference type="Gene3D" id="1.20.58.60">
    <property type="match status" value="1"/>
</dbReference>
<evidence type="ECO:0000313" key="2">
    <source>
        <dbReference type="Proteomes" id="UP000316759"/>
    </source>
</evidence>